<dbReference type="Pfam" id="PF13472">
    <property type="entry name" value="Lipase_GDSL_2"/>
    <property type="match status" value="1"/>
</dbReference>
<comment type="caution">
    <text evidence="4">The sequence shown here is derived from an EMBL/GenBank/DDBJ whole genome shotgun (WGS) entry which is preliminary data.</text>
</comment>
<feature type="domain" description="SGNH hydrolase-type esterase" evidence="3">
    <location>
        <begin position="340"/>
        <end position="515"/>
    </location>
</feature>
<dbReference type="Proteomes" id="UP001595908">
    <property type="component" value="Unassembled WGS sequence"/>
</dbReference>
<organism evidence="4 5">
    <name type="scientific">Streptomyces atroolivaceus</name>
    <dbReference type="NCBI Taxonomy" id="66869"/>
    <lineage>
        <taxon>Bacteria</taxon>
        <taxon>Bacillati</taxon>
        <taxon>Actinomycetota</taxon>
        <taxon>Actinomycetes</taxon>
        <taxon>Kitasatosporales</taxon>
        <taxon>Streptomycetaceae</taxon>
        <taxon>Streptomyces</taxon>
    </lineage>
</organism>
<dbReference type="SUPFAM" id="SSF69318">
    <property type="entry name" value="Integrin alpha N-terminal domain"/>
    <property type="match status" value="1"/>
</dbReference>
<dbReference type="InterPro" id="IPR036514">
    <property type="entry name" value="SGNH_hydro_sf"/>
</dbReference>
<reference evidence="5" key="1">
    <citation type="journal article" date="2019" name="Int. J. Syst. Evol. Microbiol.">
        <title>The Global Catalogue of Microorganisms (GCM) 10K type strain sequencing project: providing services to taxonomists for standard genome sequencing and annotation.</title>
        <authorList>
            <consortium name="The Broad Institute Genomics Platform"/>
            <consortium name="The Broad Institute Genome Sequencing Center for Infectious Disease"/>
            <person name="Wu L."/>
            <person name="Ma J."/>
        </authorList>
    </citation>
    <scope>NUCLEOTIDE SEQUENCE [LARGE SCALE GENOMIC DNA]</scope>
    <source>
        <strain evidence="5">ICMP 257</strain>
    </source>
</reference>
<dbReference type="EMBL" id="JBHSJE010000020">
    <property type="protein sequence ID" value="MFC4983616.1"/>
    <property type="molecule type" value="Genomic_DNA"/>
</dbReference>
<dbReference type="Pfam" id="PF13517">
    <property type="entry name" value="FG-GAP_3"/>
    <property type="match status" value="1"/>
</dbReference>
<evidence type="ECO:0000313" key="4">
    <source>
        <dbReference type="EMBL" id="MFC4983616.1"/>
    </source>
</evidence>
<evidence type="ECO:0000259" key="3">
    <source>
        <dbReference type="Pfam" id="PF13472"/>
    </source>
</evidence>
<accession>A0ABV9VJE3</accession>
<feature type="signal peptide" evidence="2">
    <location>
        <begin position="1"/>
        <end position="41"/>
    </location>
</feature>
<keyword evidence="1 2" id="KW-0732">Signal</keyword>
<dbReference type="PANTHER" id="PTHR30383">
    <property type="entry name" value="THIOESTERASE 1/PROTEASE 1/LYSOPHOSPHOLIPASE L1"/>
    <property type="match status" value="1"/>
</dbReference>
<dbReference type="Gene3D" id="2.130.10.130">
    <property type="entry name" value="Integrin alpha, N-terminal"/>
    <property type="match status" value="1"/>
</dbReference>
<sequence>MLHRSSVRIRRRGAVASRFRLLAVLLSLVLSVLALGAPAQAAPERSEATGPCVVPDTLETGFPQALQRLGKTGYTAISIGCAADAPQHIARFAAAADDVQMTFEMAGLDQRLLEEEAKKIQQAQTGGRSLSDVLFARAEMYKLGVYETSPAGVEFDGTFEATATGFVMTLPASEVHPESNWWQKGIAAFASMAAAGVANVVCLAAFAVGAPPALPVCGAVGGFVGGMVNELINAAFDGRSFGDSSVWAEALTVAILAAIGGAILGNAMKWAEFEANPLFQRLVEAMRGFAQKLQVAFRTAITYSSDVLSLVGPKIYPSLVAMAKKLGVRAAPTTLKVMPLGDSITAGIGSPTASSYRAALWDGLTADKHTVDFVGDRQSGQLPDTDHEGVSGDLISQIAQRARVSVPVHRPNVVTLHAGTNDMDKNVDPAGAPARMAALVDQIRTDSPGVTVLVATLVPARNSATQSRINVFNREIVKLARERQKAGQKVRAVSMGTVTAADVPDGLHPSATGYRKMADAFHSAVDQSSLIGWLTKSQPGDLPDCSGATNRWAPRPAFAKGVGASLLDVEFADIDGDGRDDYLVVDRDTGAVKAWLNRGGDTTTTSGWIERGQIAAGVRLTAYDRIEFADIDGDNRDDYLVVNAQSNAVKAWLNRGGDTTTTSGWIERGQIASGVDGEGWPYFADVDGDNRDDYLKLDSKGAVKAWLNRGGDTATTSGWIERGQIAKGGLAGATDAVMLAQFNCDRMVDYLVVRADRSVDAWLNAGGDSGDRPGWISRGKIASGGSGGVEVRWADLDGDGRDDYLLVDNRGKVDAYLNRGGDPA</sequence>
<evidence type="ECO:0000313" key="5">
    <source>
        <dbReference type="Proteomes" id="UP001595908"/>
    </source>
</evidence>
<proteinExistence type="predicted"/>
<gene>
    <name evidence="4" type="ORF">ACFPL4_35755</name>
</gene>
<evidence type="ECO:0000256" key="1">
    <source>
        <dbReference type="ARBA" id="ARBA00022729"/>
    </source>
</evidence>
<dbReference type="InterPro" id="IPR013517">
    <property type="entry name" value="FG-GAP"/>
</dbReference>
<dbReference type="CDD" id="cd01833">
    <property type="entry name" value="XynB_like"/>
    <property type="match status" value="1"/>
</dbReference>
<evidence type="ECO:0000256" key="2">
    <source>
        <dbReference type="SAM" id="SignalP"/>
    </source>
</evidence>
<dbReference type="InterPro" id="IPR013830">
    <property type="entry name" value="SGNH_hydro"/>
</dbReference>
<dbReference type="InterPro" id="IPR028994">
    <property type="entry name" value="Integrin_alpha_N"/>
</dbReference>
<dbReference type="Gene3D" id="3.40.50.1110">
    <property type="entry name" value="SGNH hydrolase"/>
    <property type="match status" value="1"/>
</dbReference>
<protein>
    <submittedName>
        <fullName evidence="4">GDSL-type esterase/lipase family protein</fullName>
    </submittedName>
</protein>
<feature type="chain" id="PRO_5045377805" evidence="2">
    <location>
        <begin position="42"/>
        <end position="824"/>
    </location>
</feature>
<dbReference type="PANTHER" id="PTHR30383:SF5">
    <property type="entry name" value="SGNH HYDROLASE-TYPE ESTERASE DOMAIN-CONTAINING PROTEIN"/>
    <property type="match status" value="1"/>
</dbReference>
<dbReference type="RefSeq" id="WP_051710258.1">
    <property type="nucleotide sequence ID" value="NZ_JBHSJE010000020.1"/>
</dbReference>
<dbReference type="InterPro" id="IPR051532">
    <property type="entry name" value="Ester_Hydrolysis_Enzymes"/>
</dbReference>
<dbReference type="GeneID" id="31237819"/>
<keyword evidence="5" id="KW-1185">Reference proteome</keyword>
<name>A0ABV9VJE3_STRAZ</name>
<dbReference type="SUPFAM" id="SSF52266">
    <property type="entry name" value="SGNH hydrolase"/>
    <property type="match status" value="1"/>
</dbReference>